<gene>
    <name evidence="1" type="ORF">BI308_23135</name>
</gene>
<accession>A0A1L9QKK0</accession>
<proteinExistence type="predicted"/>
<reference evidence="1" key="1">
    <citation type="submission" date="2016-10" db="EMBL/GenBank/DDBJ databases">
        <title>CRISPR-Cas defence system in Roseofilum reptotaenium: evidence of a bacteriophage-cyanobacterium arms race in the coral black band disease.</title>
        <authorList>
            <person name="Buerger P."/>
            <person name="Wood-Charlson E.M."/>
            <person name="Weynberg K.D."/>
            <person name="Willis B."/>
            <person name="Van Oppen M.J."/>
        </authorList>
    </citation>
    <scope>NUCLEOTIDE SEQUENCE [LARGE SCALE GENOMIC DNA]</scope>
    <source>
        <strain evidence="1">AO1-A</strain>
    </source>
</reference>
<evidence type="ECO:0000313" key="2">
    <source>
        <dbReference type="Proteomes" id="UP000183940"/>
    </source>
</evidence>
<organism evidence="1 2">
    <name type="scientific">Roseofilum reptotaenium AO1-A</name>
    <dbReference type="NCBI Taxonomy" id="1925591"/>
    <lineage>
        <taxon>Bacteria</taxon>
        <taxon>Bacillati</taxon>
        <taxon>Cyanobacteriota</taxon>
        <taxon>Cyanophyceae</taxon>
        <taxon>Desertifilales</taxon>
        <taxon>Desertifilaceae</taxon>
        <taxon>Roseofilum</taxon>
    </lineage>
</organism>
<sequence>MDTDWAADIYRLGNIDWNMDTLYEALGTQYDRSTIDIGWMRYFNSDQRSEYVYYLLEEAEETLQEMMKQFIEDSLLPTNQEGFVEEITLAGRIAQETGLELINEPTHLFHTKFIEAKC</sequence>
<dbReference type="EMBL" id="MLAW01000061">
    <property type="protein sequence ID" value="OJJ16913.1"/>
    <property type="molecule type" value="Genomic_DNA"/>
</dbReference>
<keyword evidence="2" id="KW-1185">Reference proteome</keyword>
<name>A0A1L9QKK0_9CYAN</name>
<dbReference type="STRING" id="1925591.BI308_23135"/>
<comment type="caution">
    <text evidence="1">The sequence shown here is derived from an EMBL/GenBank/DDBJ whole genome shotgun (WGS) entry which is preliminary data.</text>
</comment>
<dbReference type="Proteomes" id="UP000183940">
    <property type="component" value="Unassembled WGS sequence"/>
</dbReference>
<protein>
    <submittedName>
        <fullName evidence="1">Uncharacterized protein</fullName>
    </submittedName>
</protein>
<evidence type="ECO:0000313" key="1">
    <source>
        <dbReference type="EMBL" id="OJJ16913.1"/>
    </source>
</evidence>
<dbReference type="AlphaFoldDB" id="A0A1L9QKK0"/>